<dbReference type="RefSeq" id="WP_209641763.1">
    <property type="nucleotide sequence ID" value="NZ_JAGINW010000001.1"/>
</dbReference>
<dbReference type="SUPFAM" id="SSF48498">
    <property type="entry name" value="Tetracyclin repressor-like, C-terminal domain"/>
    <property type="match status" value="1"/>
</dbReference>
<dbReference type="PANTHER" id="PTHR30055">
    <property type="entry name" value="HTH-TYPE TRANSCRIPTIONAL REGULATOR RUTR"/>
    <property type="match status" value="1"/>
</dbReference>
<dbReference type="Proteomes" id="UP001519332">
    <property type="component" value="Unassembled WGS sequence"/>
</dbReference>
<keyword evidence="1" id="KW-0805">Transcription regulation</keyword>
<proteinExistence type="predicted"/>
<evidence type="ECO:0000256" key="1">
    <source>
        <dbReference type="ARBA" id="ARBA00023015"/>
    </source>
</evidence>
<feature type="DNA-binding region" description="H-T-H motif" evidence="4">
    <location>
        <begin position="28"/>
        <end position="47"/>
    </location>
</feature>
<dbReference type="Gene3D" id="1.10.10.60">
    <property type="entry name" value="Homeodomain-like"/>
    <property type="match status" value="1"/>
</dbReference>
<dbReference type="EMBL" id="JAGINW010000001">
    <property type="protein sequence ID" value="MBP2324419.1"/>
    <property type="molecule type" value="Genomic_DNA"/>
</dbReference>
<dbReference type="SUPFAM" id="SSF46689">
    <property type="entry name" value="Homeodomain-like"/>
    <property type="match status" value="1"/>
</dbReference>
<dbReference type="InterPro" id="IPR004111">
    <property type="entry name" value="Repressor_TetR_C"/>
</dbReference>
<dbReference type="PROSITE" id="PS50977">
    <property type="entry name" value="HTH_TETR_2"/>
    <property type="match status" value="1"/>
</dbReference>
<dbReference type="InterPro" id="IPR050109">
    <property type="entry name" value="HTH-type_TetR-like_transc_reg"/>
</dbReference>
<keyword evidence="3" id="KW-0804">Transcription</keyword>
<dbReference type="InterPro" id="IPR001647">
    <property type="entry name" value="HTH_TetR"/>
</dbReference>
<organism evidence="6 7">
    <name type="scientific">Kibdelosporangium banguiense</name>
    <dbReference type="NCBI Taxonomy" id="1365924"/>
    <lineage>
        <taxon>Bacteria</taxon>
        <taxon>Bacillati</taxon>
        <taxon>Actinomycetota</taxon>
        <taxon>Actinomycetes</taxon>
        <taxon>Pseudonocardiales</taxon>
        <taxon>Pseudonocardiaceae</taxon>
        <taxon>Kibdelosporangium</taxon>
    </lineage>
</organism>
<evidence type="ECO:0000256" key="3">
    <source>
        <dbReference type="ARBA" id="ARBA00023163"/>
    </source>
</evidence>
<evidence type="ECO:0000256" key="2">
    <source>
        <dbReference type="ARBA" id="ARBA00023125"/>
    </source>
</evidence>
<accession>A0ABS4TJC0</accession>
<dbReference type="Pfam" id="PF00440">
    <property type="entry name" value="TetR_N"/>
    <property type="match status" value="1"/>
</dbReference>
<keyword evidence="7" id="KW-1185">Reference proteome</keyword>
<name>A0ABS4TJC0_9PSEU</name>
<reference evidence="6 7" key="1">
    <citation type="submission" date="2021-03" db="EMBL/GenBank/DDBJ databases">
        <title>Sequencing the genomes of 1000 actinobacteria strains.</title>
        <authorList>
            <person name="Klenk H.-P."/>
        </authorList>
    </citation>
    <scope>NUCLEOTIDE SEQUENCE [LARGE SCALE GENOMIC DNA]</scope>
    <source>
        <strain evidence="6 7">DSM 46670</strain>
    </source>
</reference>
<keyword evidence="2 4" id="KW-0238">DNA-binding</keyword>
<dbReference type="InterPro" id="IPR009057">
    <property type="entry name" value="Homeodomain-like_sf"/>
</dbReference>
<protein>
    <submittedName>
        <fullName evidence="6">AcrR family transcriptional regulator</fullName>
    </submittedName>
</protein>
<dbReference type="InterPro" id="IPR036271">
    <property type="entry name" value="Tet_transcr_reg_TetR-rel_C_sf"/>
</dbReference>
<comment type="caution">
    <text evidence="6">The sequence shown here is derived from an EMBL/GenBank/DDBJ whole genome shotgun (WGS) entry which is preliminary data.</text>
</comment>
<sequence>MGRRSLSRPEIVTAALRYVDQHGLEALSMRALAKEIGVYPTALYWHIGTKAQLVGAVTATVLDDIVLPADHELRWDEWLVEVARLCRQAMHRHPNLSPVIGSQLVVTTAALPLVERVLNVLERAGFTGRDLVDVYNAVAGFILGWVSLELASGPLDVEDDWQEEYAGQLRSVNPNAYPAMTRNMDLLAGNAFMTRWESGRVRPMDRSFEASLELLILGLRVKQERV</sequence>
<evidence type="ECO:0000313" key="7">
    <source>
        <dbReference type="Proteomes" id="UP001519332"/>
    </source>
</evidence>
<feature type="domain" description="HTH tetR-type" evidence="5">
    <location>
        <begin position="5"/>
        <end position="65"/>
    </location>
</feature>
<dbReference type="Gene3D" id="1.10.357.10">
    <property type="entry name" value="Tetracycline Repressor, domain 2"/>
    <property type="match status" value="1"/>
</dbReference>
<evidence type="ECO:0000313" key="6">
    <source>
        <dbReference type="EMBL" id="MBP2324419.1"/>
    </source>
</evidence>
<dbReference type="PANTHER" id="PTHR30055:SF151">
    <property type="entry name" value="TRANSCRIPTIONAL REGULATORY PROTEIN"/>
    <property type="match status" value="1"/>
</dbReference>
<evidence type="ECO:0000256" key="4">
    <source>
        <dbReference type="PROSITE-ProRule" id="PRU00335"/>
    </source>
</evidence>
<evidence type="ECO:0000259" key="5">
    <source>
        <dbReference type="PROSITE" id="PS50977"/>
    </source>
</evidence>
<gene>
    <name evidence="6" type="ORF">JOF56_004804</name>
</gene>
<dbReference type="Pfam" id="PF02909">
    <property type="entry name" value="TetR_C_1"/>
    <property type="match status" value="1"/>
</dbReference>